<comment type="caution">
    <text evidence="2">The sequence shown here is derived from an EMBL/GenBank/DDBJ whole genome shotgun (WGS) entry which is preliminary data.</text>
</comment>
<feature type="compositionally biased region" description="Polar residues" evidence="1">
    <location>
        <begin position="17"/>
        <end position="39"/>
    </location>
</feature>
<feature type="compositionally biased region" description="Basic residues" evidence="1">
    <location>
        <begin position="1"/>
        <end position="10"/>
    </location>
</feature>
<reference evidence="2" key="2">
    <citation type="submission" date="2020-09" db="EMBL/GenBank/DDBJ databases">
        <title>Reference genome assembly for Australian Ascochyta lentis isolate Al4.</title>
        <authorList>
            <person name="Lee R.C."/>
            <person name="Farfan-Caceres L.M."/>
            <person name="Debler J.W."/>
            <person name="Williams A.H."/>
            <person name="Henares B.M."/>
        </authorList>
    </citation>
    <scope>NUCLEOTIDE SEQUENCE</scope>
    <source>
        <strain evidence="2">Al4</strain>
    </source>
</reference>
<keyword evidence="3" id="KW-1185">Reference proteome</keyword>
<dbReference type="Proteomes" id="UP000651452">
    <property type="component" value="Unassembled WGS sequence"/>
</dbReference>
<name>A0A8H7MLL6_9PLEO</name>
<sequence>MLRIRQKRPSKGVTFAKPQTQALSSNSASIEDATRTATNPKPKPTSGRSRKASATTPNRSSQHLSDPPPKVSNRQRRLASLFMALMASSPLPIETDAETLEAAQKASIAPRAPADTKHKRRVSTVRVQEIRASRWKRFRYEMGLTSRKKGKARRRGEVELDDLVELRCEEGRRGDDVA</sequence>
<evidence type="ECO:0000313" key="2">
    <source>
        <dbReference type="EMBL" id="KAF9700148.1"/>
    </source>
</evidence>
<evidence type="ECO:0000313" key="3">
    <source>
        <dbReference type="Proteomes" id="UP000651452"/>
    </source>
</evidence>
<dbReference type="OrthoDB" id="3752733at2759"/>
<protein>
    <submittedName>
        <fullName evidence="2">Uncharacterized protein</fullName>
    </submittedName>
</protein>
<reference evidence="2" key="1">
    <citation type="submission" date="2018-12" db="EMBL/GenBank/DDBJ databases">
        <authorList>
            <person name="Syme R.A."/>
            <person name="Farfan-Caceres L."/>
            <person name="Lichtenzveig J."/>
        </authorList>
    </citation>
    <scope>NUCLEOTIDE SEQUENCE</scope>
    <source>
        <strain evidence="2">Al4</strain>
    </source>
</reference>
<organism evidence="2 3">
    <name type="scientific">Ascochyta lentis</name>
    <dbReference type="NCBI Taxonomy" id="205686"/>
    <lineage>
        <taxon>Eukaryota</taxon>
        <taxon>Fungi</taxon>
        <taxon>Dikarya</taxon>
        <taxon>Ascomycota</taxon>
        <taxon>Pezizomycotina</taxon>
        <taxon>Dothideomycetes</taxon>
        <taxon>Pleosporomycetidae</taxon>
        <taxon>Pleosporales</taxon>
        <taxon>Pleosporineae</taxon>
        <taxon>Didymellaceae</taxon>
        <taxon>Ascochyta</taxon>
    </lineage>
</organism>
<feature type="compositionally biased region" description="Polar residues" evidence="1">
    <location>
        <begin position="52"/>
        <end position="64"/>
    </location>
</feature>
<feature type="region of interest" description="Disordered" evidence="1">
    <location>
        <begin position="1"/>
        <end position="77"/>
    </location>
</feature>
<dbReference type="AlphaFoldDB" id="A0A8H7MLL6"/>
<dbReference type="EMBL" id="RZGK01000003">
    <property type="protein sequence ID" value="KAF9700148.1"/>
    <property type="molecule type" value="Genomic_DNA"/>
</dbReference>
<accession>A0A8H7MLL6</accession>
<proteinExistence type="predicted"/>
<evidence type="ECO:0000256" key="1">
    <source>
        <dbReference type="SAM" id="MobiDB-lite"/>
    </source>
</evidence>
<gene>
    <name evidence="2" type="ORF">EKO04_001447</name>
</gene>